<name>A0ABV6XJI0_9ACTN</name>
<dbReference type="InterPro" id="IPR052349">
    <property type="entry name" value="Metallo-hydrolase_Enzymes"/>
</dbReference>
<dbReference type="PANTHER" id="PTHR32027:SF9">
    <property type="entry name" value="BLL3847 PROTEIN"/>
    <property type="match status" value="1"/>
</dbReference>
<dbReference type="EMBL" id="JBEUKS010000002">
    <property type="protein sequence ID" value="MFC1438089.1"/>
    <property type="molecule type" value="Genomic_DNA"/>
</dbReference>
<protein>
    <submittedName>
        <fullName evidence="2">Hydrolase</fullName>
    </submittedName>
</protein>
<gene>
    <name evidence="2" type="ORF">ABUW04_07445</name>
</gene>
<reference evidence="2 3" key="1">
    <citation type="submission" date="2024-06" db="EMBL/GenBank/DDBJ databases">
        <authorList>
            <person name="Lee S.D."/>
        </authorList>
    </citation>
    <scope>NUCLEOTIDE SEQUENCE [LARGE SCALE GENOMIC DNA]</scope>
    <source>
        <strain evidence="2 3">N1-10</strain>
    </source>
</reference>
<dbReference type="SUPFAM" id="SSF51556">
    <property type="entry name" value="Metallo-dependent hydrolases"/>
    <property type="match status" value="1"/>
</dbReference>
<feature type="region of interest" description="Disordered" evidence="1">
    <location>
        <begin position="412"/>
        <end position="431"/>
    </location>
</feature>
<dbReference type="Gene3D" id="3.20.20.140">
    <property type="entry name" value="Metal-dependent hydrolases"/>
    <property type="match status" value="1"/>
</dbReference>
<dbReference type="Gene3D" id="2.30.40.10">
    <property type="entry name" value="Urease, subunit C, domain 1"/>
    <property type="match status" value="1"/>
</dbReference>
<dbReference type="InterPro" id="IPR011059">
    <property type="entry name" value="Metal-dep_hydrolase_composite"/>
</dbReference>
<evidence type="ECO:0000313" key="3">
    <source>
        <dbReference type="Proteomes" id="UP001592581"/>
    </source>
</evidence>
<dbReference type="PANTHER" id="PTHR32027">
    <property type="entry name" value="CYTOSINE DEAMINASE"/>
    <property type="match status" value="1"/>
</dbReference>
<evidence type="ECO:0000313" key="2">
    <source>
        <dbReference type="EMBL" id="MFC1438089.1"/>
    </source>
</evidence>
<dbReference type="Proteomes" id="UP001592581">
    <property type="component" value="Unassembled WGS sequence"/>
</dbReference>
<dbReference type="InterPro" id="IPR032466">
    <property type="entry name" value="Metal_Hydrolase"/>
</dbReference>
<accession>A0ABV6XJI0</accession>
<feature type="region of interest" description="Disordered" evidence="1">
    <location>
        <begin position="1"/>
        <end position="23"/>
    </location>
</feature>
<dbReference type="GO" id="GO:0016787">
    <property type="term" value="F:hydrolase activity"/>
    <property type="evidence" value="ECO:0007669"/>
    <property type="project" value="UniProtKB-KW"/>
</dbReference>
<evidence type="ECO:0000256" key="1">
    <source>
        <dbReference type="SAM" id="MobiDB-lite"/>
    </source>
</evidence>
<keyword evidence="3" id="KW-1185">Reference proteome</keyword>
<sequence length="431" mass="43659">MPAERPPDQPTAPGGPALLLSGARQADGRAVDVRILGERIESVGPAGSLSAPDRLDLTGYLLLPAPTEPHAHLDQAFSATPPAGPGPDAAGSAEALQRRITEAALSGLGYGATVQRTHVRIDGAHGLTAVTAALQAARALHGLMELQVVPLPGTLSGRCGAEGRAVLREALAMGAHAVGGRPDQDPDPDAHLDAVAALAEECRSPVDLHADLGDPHRLARLAAVFGQFPQLVTVGPCAALDRLRPEEEALGIDRLASAGMAVVLLPQSGYCMGTGSTPGAGGGPDAGDTGRPRAARRAPVRRLLAAGVTVAAGSGALRDLANPVGRVDPLEAAFLLAASGELDEVDAYERVSGAARRVLGLAPVLMAPGAPADILAVRGDSLRGVLSGGHSRVVVHGGRVVSRTSAVREFAETSAPAVPRQGRSGPVALED</sequence>
<keyword evidence="2" id="KW-0378">Hydrolase</keyword>
<organism evidence="2 3">
    <name type="scientific">Streptacidiphilus jeojiensis</name>
    <dbReference type="NCBI Taxonomy" id="3229225"/>
    <lineage>
        <taxon>Bacteria</taxon>
        <taxon>Bacillati</taxon>
        <taxon>Actinomycetota</taxon>
        <taxon>Actinomycetes</taxon>
        <taxon>Kitasatosporales</taxon>
        <taxon>Streptomycetaceae</taxon>
        <taxon>Streptacidiphilus</taxon>
    </lineage>
</organism>
<proteinExistence type="predicted"/>
<comment type="caution">
    <text evidence="2">The sequence shown here is derived from an EMBL/GenBank/DDBJ whole genome shotgun (WGS) entry which is preliminary data.</text>
</comment>
<dbReference type="SUPFAM" id="SSF51338">
    <property type="entry name" value="Composite domain of metallo-dependent hydrolases"/>
    <property type="match status" value="1"/>
</dbReference>